<evidence type="ECO:0000313" key="5">
    <source>
        <dbReference type="Proteomes" id="UP000559027"/>
    </source>
</evidence>
<organism evidence="4 5">
    <name type="scientific">Leucocoprinus leucothites</name>
    <dbReference type="NCBI Taxonomy" id="201217"/>
    <lineage>
        <taxon>Eukaryota</taxon>
        <taxon>Fungi</taxon>
        <taxon>Dikarya</taxon>
        <taxon>Basidiomycota</taxon>
        <taxon>Agaricomycotina</taxon>
        <taxon>Agaricomycetes</taxon>
        <taxon>Agaricomycetidae</taxon>
        <taxon>Agaricales</taxon>
        <taxon>Agaricineae</taxon>
        <taxon>Agaricaceae</taxon>
        <taxon>Leucocoprinus</taxon>
    </lineage>
</organism>
<evidence type="ECO:0000259" key="3">
    <source>
        <dbReference type="Pfam" id="PF20152"/>
    </source>
</evidence>
<dbReference type="OrthoDB" id="2745105at2759"/>
<proteinExistence type="predicted"/>
<feature type="compositionally biased region" description="Polar residues" evidence="1">
    <location>
        <begin position="245"/>
        <end position="267"/>
    </location>
</feature>
<dbReference type="PANTHER" id="PTHR40465">
    <property type="entry name" value="CHROMOSOME 1, WHOLE GENOME SHOTGUN SEQUENCE"/>
    <property type="match status" value="1"/>
</dbReference>
<reference evidence="4 5" key="1">
    <citation type="journal article" date="2020" name="ISME J.">
        <title>Uncovering the hidden diversity of litter-decomposition mechanisms in mushroom-forming fungi.</title>
        <authorList>
            <person name="Floudas D."/>
            <person name="Bentzer J."/>
            <person name="Ahren D."/>
            <person name="Johansson T."/>
            <person name="Persson P."/>
            <person name="Tunlid A."/>
        </authorList>
    </citation>
    <scope>NUCLEOTIDE SEQUENCE [LARGE SCALE GENOMIC DNA]</scope>
    <source>
        <strain evidence="4 5">CBS 146.42</strain>
    </source>
</reference>
<feature type="transmembrane region" description="Helical" evidence="2">
    <location>
        <begin position="49"/>
        <end position="74"/>
    </location>
</feature>
<dbReference type="InterPro" id="IPR045339">
    <property type="entry name" value="DUF6534"/>
</dbReference>
<dbReference type="AlphaFoldDB" id="A0A8H5GBN2"/>
<name>A0A8H5GBN2_9AGAR</name>
<feature type="transmembrane region" description="Helical" evidence="2">
    <location>
        <begin position="86"/>
        <end position="108"/>
    </location>
</feature>
<evidence type="ECO:0000313" key="4">
    <source>
        <dbReference type="EMBL" id="KAF5361755.1"/>
    </source>
</evidence>
<accession>A0A8H5GBN2</accession>
<keyword evidence="2" id="KW-0472">Membrane</keyword>
<keyword evidence="5" id="KW-1185">Reference proteome</keyword>
<keyword evidence="2" id="KW-1133">Transmembrane helix</keyword>
<feature type="transmembrane region" description="Helical" evidence="2">
    <location>
        <begin position="120"/>
        <end position="142"/>
    </location>
</feature>
<sequence length="287" mass="32325">MAPVYINLSSSYGVLLIGVLFATFFQGVLTVQVYQYYQDFPEDPRATRILVAILWTLDFIHLVLISYTIYYYLVTSWGNTGGIMHLVLPFCFHLFPIAFTTLFSQLFFLYRIWVFSQRNAWIVGPIFICSLGYFSLIFASGVMSTTVAGFPQGLMPMVIIGVTTDLSIAALLCYYLRRRSEATRGMRLTSTLVSQVIRYTVATGAITSLNARRRFRETLESMEPSFPKTAAFGGTSSAIQRMTRAGGTSTNEHSSRFPTTASRSVTGENRVRPRVQRKVIRTEQPIV</sequence>
<feature type="transmembrane region" description="Helical" evidence="2">
    <location>
        <begin position="154"/>
        <end position="176"/>
    </location>
</feature>
<gene>
    <name evidence="4" type="ORF">D9756_002579</name>
</gene>
<dbReference type="Proteomes" id="UP000559027">
    <property type="component" value="Unassembled WGS sequence"/>
</dbReference>
<comment type="caution">
    <text evidence="4">The sequence shown here is derived from an EMBL/GenBank/DDBJ whole genome shotgun (WGS) entry which is preliminary data.</text>
</comment>
<dbReference type="PANTHER" id="PTHR40465:SF1">
    <property type="entry name" value="DUF6534 DOMAIN-CONTAINING PROTEIN"/>
    <property type="match status" value="1"/>
</dbReference>
<evidence type="ECO:0000256" key="1">
    <source>
        <dbReference type="SAM" id="MobiDB-lite"/>
    </source>
</evidence>
<feature type="region of interest" description="Disordered" evidence="1">
    <location>
        <begin position="245"/>
        <end position="270"/>
    </location>
</feature>
<feature type="transmembrane region" description="Helical" evidence="2">
    <location>
        <begin position="12"/>
        <end position="37"/>
    </location>
</feature>
<evidence type="ECO:0000256" key="2">
    <source>
        <dbReference type="SAM" id="Phobius"/>
    </source>
</evidence>
<feature type="domain" description="DUF6534" evidence="3">
    <location>
        <begin position="162"/>
        <end position="209"/>
    </location>
</feature>
<dbReference type="EMBL" id="JAACJO010000002">
    <property type="protein sequence ID" value="KAF5361755.1"/>
    <property type="molecule type" value="Genomic_DNA"/>
</dbReference>
<dbReference type="Pfam" id="PF20152">
    <property type="entry name" value="DUF6534"/>
    <property type="match status" value="1"/>
</dbReference>
<keyword evidence="2" id="KW-0812">Transmembrane</keyword>
<protein>
    <recommendedName>
        <fullName evidence="3">DUF6534 domain-containing protein</fullName>
    </recommendedName>
</protein>